<evidence type="ECO:0000313" key="2">
    <source>
        <dbReference type="EMBL" id="MBD1364106.1"/>
    </source>
</evidence>
<protein>
    <recommendedName>
        <fullName evidence="4">DoxX-like protein</fullName>
    </recommendedName>
</protein>
<feature type="transmembrane region" description="Helical" evidence="1">
    <location>
        <begin position="83"/>
        <end position="102"/>
    </location>
</feature>
<dbReference type="Proteomes" id="UP000606600">
    <property type="component" value="Unassembled WGS sequence"/>
</dbReference>
<organism evidence="2 3">
    <name type="scientific">Mucilaginibacter pankratovii</name>
    <dbReference type="NCBI Taxonomy" id="2772110"/>
    <lineage>
        <taxon>Bacteria</taxon>
        <taxon>Pseudomonadati</taxon>
        <taxon>Bacteroidota</taxon>
        <taxon>Sphingobacteriia</taxon>
        <taxon>Sphingobacteriales</taxon>
        <taxon>Sphingobacteriaceae</taxon>
        <taxon>Mucilaginibacter</taxon>
    </lineage>
</organism>
<feature type="transmembrane region" description="Helical" evidence="1">
    <location>
        <begin position="114"/>
        <end position="135"/>
    </location>
</feature>
<keyword evidence="1" id="KW-0472">Membrane</keyword>
<evidence type="ECO:0008006" key="4">
    <source>
        <dbReference type="Google" id="ProtNLM"/>
    </source>
</evidence>
<evidence type="ECO:0000313" key="3">
    <source>
        <dbReference type="Proteomes" id="UP000606600"/>
    </source>
</evidence>
<sequence>MTNAAEPAYWSAPRKIACRFFVVFFVLYVFLNPNGVLPQVDRVYEYYIQPFHSLMVWIAAHILHLEKPVTQFTGGSGDTTYDYIILLFIAFVATVSAIIWSVIDRKARNYNNLFYWLTVIVRYYMAITMVTYGAVKIIKLQFPGPSPDRLLQPLGTMSPMGLAWTYMGYSVGFNYFTGFAELICGLLLFFRKTATLGAVIGLVVAGNIMAINYCFDVPVKLLATMLVLMSVFLLSKDAIRLINFFFLNKPAAPANLSPHTFKKRWKNITLCVIKYVLVIYSVAGNFISDVQAMSQYGDKVKKPPLYGIYNVQSFVRNKDTIAPLTTDTTRWNKFVISRPGGARVRMMNDSSKRYDFEIDTLKHTIVMNTYADTINKAHFTYQTKKDTLILAGTFKKDSLHIRMTKYDLNNFILIKRGFHWVNEVPFNR</sequence>
<keyword evidence="1" id="KW-1133">Transmembrane helix</keyword>
<feature type="transmembrane region" description="Helical" evidence="1">
    <location>
        <begin position="268"/>
        <end position="287"/>
    </location>
</feature>
<feature type="transmembrane region" description="Helical" evidence="1">
    <location>
        <begin position="166"/>
        <end position="189"/>
    </location>
</feature>
<keyword evidence="3" id="KW-1185">Reference proteome</keyword>
<feature type="transmembrane region" description="Helical" evidence="1">
    <location>
        <begin position="221"/>
        <end position="247"/>
    </location>
</feature>
<dbReference type="RefSeq" id="WP_191188765.1">
    <property type="nucleotide sequence ID" value="NZ_JACWMY010000004.1"/>
</dbReference>
<proteinExistence type="predicted"/>
<reference evidence="2 3" key="1">
    <citation type="submission" date="2020-09" db="EMBL/GenBank/DDBJ databases">
        <title>Novel species of Mucilaginibacter isolated from a glacier on the Tibetan Plateau.</title>
        <authorList>
            <person name="Liu Q."/>
            <person name="Xin Y.-H."/>
        </authorList>
    </citation>
    <scope>NUCLEOTIDE SEQUENCE [LARGE SCALE GENOMIC DNA]</scope>
    <source>
        <strain evidence="2 3">ZT4R22</strain>
    </source>
</reference>
<evidence type="ECO:0000256" key="1">
    <source>
        <dbReference type="SAM" id="Phobius"/>
    </source>
</evidence>
<dbReference type="EMBL" id="JACWMY010000004">
    <property type="protein sequence ID" value="MBD1364106.1"/>
    <property type="molecule type" value="Genomic_DNA"/>
</dbReference>
<keyword evidence="1" id="KW-0812">Transmembrane</keyword>
<comment type="caution">
    <text evidence="2">The sequence shown here is derived from an EMBL/GenBank/DDBJ whole genome shotgun (WGS) entry which is preliminary data.</text>
</comment>
<feature type="transmembrane region" description="Helical" evidence="1">
    <location>
        <begin position="12"/>
        <end position="31"/>
    </location>
</feature>
<accession>A0ABR7WP58</accession>
<feature type="transmembrane region" description="Helical" evidence="1">
    <location>
        <begin position="196"/>
        <end position="215"/>
    </location>
</feature>
<gene>
    <name evidence="2" type="ORF">IDJ77_09825</name>
</gene>
<name>A0ABR7WP58_9SPHI</name>